<reference evidence="4" key="1">
    <citation type="journal article" date="2019" name="Int. J. Syst. Evol. Microbiol.">
        <title>The Global Catalogue of Microorganisms (GCM) 10K type strain sequencing project: providing services to taxonomists for standard genome sequencing and annotation.</title>
        <authorList>
            <consortium name="The Broad Institute Genomics Platform"/>
            <consortium name="The Broad Institute Genome Sequencing Center for Infectious Disease"/>
            <person name="Wu L."/>
            <person name="Ma J."/>
        </authorList>
    </citation>
    <scope>NUCLEOTIDE SEQUENCE [LARGE SCALE GENOMIC DNA]</scope>
    <source>
        <strain evidence="4">JCM 11574</strain>
    </source>
</reference>
<sequence>MKLVNTDNPVRAGWLLEQSARLDAAPYLSGAYEARKLLERLPRTEPLKDVTRRGNGIFHAGRVSRRWVNNPEHGVPFFSSTDILEADFSFLPYIARSVVKENPRLTIEQGWTLITRSGTIGRISYVRPDVDGYACSEHVLRVAPRSDKILSGYLNAFLQSRYGIPIIVSQASGSIVQHIEPSHIADLPVPRFEVEIEERIHDLIQSAASLRAGFQAGVRAATADLFKSAGLTDLADLRWHEKPRALGFPAEGVNSNSIRASNYDARIKEVMSILQSIPHRTLGDICKAGKLGSGSRFKRIEADAESGAALLVGQKDGFWMRPEGRWINPARAPREIFAQDESVMIASQGLPGESALICRAAFVTGSWTKYAYTQHFLRVVSGQPAFPGAYLFAFLRSEVAFRCLRSMLVGTGPQDIHPVLRAELPVPLCTPADRERIANTVRSAYRDRDEADRLEDEALRLLDEAVRDAAR</sequence>
<dbReference type="EMBL" id="BAAAVM010000049">
    <property type="protein sequence ID" value="GAA3147021.1"/>
    <property type="molecule type" value="Genomic_DNA"/>
</dbReference>
<keyword evidence="3" id="KW-0378">Hydrolase</keyword>
<organism evidence="3 4">
    <name type="scientific">Streptomyces rameus</name>
    <dbReference type="NCBI Taxonomy" id="68261"/>
    <lineage>
        <taxon>Bacteria</taxon>
        <taxon>Bacillati</taxon>
        <taxon>Actinomycetota</taxon>
        <taxon>Actinomycetes</taxon>
        <taxon>Kitasatosporales</taxon>
        <taxon>Streptomycetaceae</taxon>
        <taxon>Streptomyces</taxon>
    </lineage>
</organism>
<dbReference type="InterPro" id="IPR052021">
    <property type="entry name" value="Type-I_RS_S_subunit"/>
</dbReference>
<dbReference type="GO" id="GO:0004519">
    <property type="term" value="F:endonuclease activity"/>
    <property type="evidence" value="ECO:0007669"/>
    <property type="project" value="UniProtKB-KW"/>
</dbReference>
<name>A0ABP6NFS9_9ACTN</name>
<dbReference type="NCBIfam" id="NF047740">
    <property type="entry name" value="antiphage_MADS5"/>
    <property type="match status" value="1"/>
</dbReference>
<keyword evidence="1" id="KW-0680">Restriction system</keyword>
<dbReference type="SUPFAM" id="SSF116734">
    <property type="entry name" value="DNA methylase specificity domain"/>
    <property type="match status" value="2"/>
</dbReference>
<proteinExistence type="predicted"/>
<keyword evidence="3" id="KW-0255">Endonuclease</keyword>
<comment type="caution">
    <text evidence="3">The sequence shown here is derived from an EMBL/GenBank/DDBJ whole genome shotgun (WGS) entry which is preliminary data.</text>
</comment>
<keyword evidence="2" id="KW-0238">DNA-binding</keyword>
<dbReference type="CDD" id="cd17256">
    <property type="entry name" value="RMtype1_S_EcoJA65PI-TRD1-CR1_like"/>
    <property type="match status" value="1"/>
</dbReference>
<dbReference type="Proteomes" id="UP001500893">
    <property type="component" value="Unassembled WGS sequence"/>
</dbReference>
<dbReference type="Gene3D" id="3.90.220.20">
    <property type="entry name" value="DNA methylase specificity domains"/>
    <property type="match status" value="2"/>
</dbReference>
<dbReference type="RefSeq" id="WP_345053210.1">
    <property type="nucleotide sequence ID" value="NZ_BAAAVM010000049.1"/>
</dbReference>
<evidence type="ECO:0000313" key="3">
    <source>
        <dbReference type="EMBL" id="GAA3147021.1"/>
    </source>
</evidence>
<dbReference type="PANTHER" id="PTHR30408">
    <property type="entry name" value="TYPE-1 RESTRICTION ENZYME ECOKI SPECIFICITY PROTEIN"/>
    <property type="match status" value="1"/>
</dbReference>
<keyword evidence="4" id="KW-1185">Reference proteome</keyword>
<evidence type="ECO:0000313" key="4">
    <source>
        <dbReference type="Proteomes" id="UP001500893"/>
    </source>
</evidence>
<gene>
    <name evidence="3" type="ORF">GCM10010521_37730</name>
</gene>
<protein>
    <submittedName>
        <fullName evidence="3">Restriction endonuclease subunit S</fullName>
    </submittedName>
</protein>
<evidence type="ECO:0000256" key="1">
    <source>
        <dbReference type="ARBA" id="ARBA00022747"/>
    </source>
</evidence>
<keyword evidence="3" id="KW-0540">Nuclease</keyword>
<accession>A0ABP6NFS9</accession>
<dbReference type="InterPro" id="IPR044946">
    <property type="entry name" value="Restrct_endonuc_typeI_TRD_sf"/>
</dbReference>
<dbReference type="PANTHER" id="PTHR30408:SF12">
    <property type="entry name" value="TYPE I RESTRICTION ENZYME MJAVIII SPECIFICITY SUBUNIT"/>
    <property type="match status" value="1"/>
</dbReference>
<evidence type="ECO:0000256" key="2">
    <source>
        <dbReference type="ARBA" id="ARBA00023125"/>
    </source>
</evidence>